<evidence type="ECO:0000313" key="1">
    <source>
        <dbReference type="EMBL" id="KKN24700.1"/>
    </source>
</evidence>
<name>A0A0F9NYV8_9ZZZZ</name>
<organism evidence="1">
    <name type="scientific">marine sediment metagenome</name>
    <dbReference type="NCBI Taxonomy" id="412755"/>
    <lineage>
        <taxon>unclassified sequences</taxon>
        <taxon>metagenomes</taxon>
        <taxon>ecological metagenomes</taxon>
    </lineage>
</organism>
<protein>
    <submittedName>
        <fullName evidence="1">Uncharacterized protein</fullName>
    </submittedName>
</protein>
<comment type="caution">
    <text evidence="1">The sequence shown here is derived from an EMBL/GenBank/DDBJ whole genome shotgun (WGS) entry which is preliminary data.</text>
</comment>
<dbReference type="AlphaFoldDB" id="A0A0F9NYV8"/>
<reference evidence="1" key="1">
    <citation type="journal article" date="2015" name="Nature">
        <title>Complex archaea that bridge the gap between prokaryotes and eukaryotes.</title>
        <authorList>
            <person name="Spang A."/>
            <person name="Saw J.H."/>
            <person name="Jorgensen S.L."/>
            <person name="Zaremba-Niedzwiedzka K."/>
            <person name="Martijn J."/>
            <person name="Lind A.E."/>
            <person name="van Eijk R."/>
            <person name="Schleper C."/>
            <person name="Guy L."/>
            <person name="Ettema T.J."/>
        </authorList>
    </citation>
    <scope>NUCLEOTIDE SEQUENCE</scope>
</reference>
<dbReference type="EMBL" id="LAZR01002862">
    <property type="protein sequence ID" value="KKN24700.1"/>
    <property type="molecule type" value="Genomic_DNA"/>
</dbReference>
<proteinExistence type="predicted"/>
<sequence>MIEPINGKGLRNPDYPPSSLWDECEHEWAYLFDSAKDTEVHCKKCDCPGEVELDGEVYWPAT</sequence>
<accession>A0A0F9NYV8</accession>
<gene>
    <name evidence="1" type="ORF">LCGC14_0892030</name>
</gene>